<feature type="compositionally biased region" description="Basic and acidic residues" evidence="1">
    <location>
        <begin position="83"/>
        <end position="95"/>
    </location>
</feature>
<feature type="region of interest" description="Disordered" evidence="1">
    <location>
        <begin position="51"/>
        <end position="156"/>
    </location>
</feature>
<feature type="compositionally biased region" description="Basic and acidic residues" evidence="1">
    <location>
        <begin position="127"/>
        <end position="146"/>
    </location>
</feature>
<sequence length="156" mass="17529">MAPLLQEYQRVIPLNAGCGVVDSSEEISPVQLSEREIIDAKKESELRKVASKIMHKKKKEKPKVQSQTSSKEPPVLKPPRAKAAKEASKPAKKDVVTALALPPQKMRIKSMNKEEDVRKTPSNMRRGSKDVRKTSSNVRRDSEDVPRTSNLRMDSE</sequence>
<feature type="compositionally biased region" description="Polar residues" evidence="1">
    <location>
        <begin position="147"/>
        <end position="156"/>
    </location>
</feature>
<evidence type="ECO:0000313" key="3">
    <source>
        <dbReference type="Proteomes" id="UP000050761"/>
    </source>
</evidence>
<feature type="compositionally biased region" description="Basic residues" evidence="1">
    <location>
        <begin position="51"/>
        <end position="61"/>
    </location>
</feature>
<organism evidence="3 4">
    <name type="scientific">Heligmosomoides polygyrus</name>
    <name type="common">Parasitic roundworm</name>
    <dbReference type="NCBI Taxonomy" id="6339"/>
    <lineage>
        <taxon>Eukaryota</taxon>
        <taxon>Metazoa</taxon>
        <taxon>Ecdysozoa</taxon>
        <taxon>Nematoda</taxon>
        <taxon>Chromadorea</taxon>
        <taxon>Rhabditida</taxon>
        <taxon>Rhabditina</taxon>
        <taxon>Rhabditomorpha</taxon>
        <taxon>Strongyloidea</taxon>
        <taxon>Heligmosomidae</taxon>
        <taxon>Heligmosomoides</taxon>
    </lineage>
</organism>
<gene>
    <name evidence="2" type="ORF">HPBE_LOCUS23347</name>
</gene>
<dbReference type="OrthoDB" id="5853592at2759"/>
<reference evidence="2 3" key="1">
    <citation type="submission" date="2018-11" db="EMBL/GenBank/DDBJ databases">
        <authorList>
            <consortium name="Pathogen Informatics"/>
        </authorList>
    </citation>
    <scope>NUCLEOTIDE SEQUENCE [LARGE SCALE GENOMIC DNA]</scope>
</reference>
<name>A0A183GKX8_HELPZ</name>
<protein>
    <submittedName>
        <fullName evidence="4">BLVR domain-containing protein</fullName>
    </submittedName>
</protein>
<reference evidence="4" key="2">
    <citation type="submission" date="2019-09" db="UniProtKB">
        <authorList>
            <consortium name="WormBaseParasite"/>
        </authorList>
    </citation>
    <scope>IDENTIFICATION</scope>
</reference>
<evidence type="ECO:0000256" key="1">
    <source>
        <dbReference type="SAM" id="MobiDB-lite"/>
    </source>
</evidence>
<evidence type="ECO:0000313" key="2">
    <source>
        <dbReference type="EMBL" id="VDP38228.1"/>
    </source>
</evidence>
<evidence type="ECO:0000313" key="4">
    <source>
        <dbReference type="WBParaSite" id="HPBE_0002334801-mRNA-1"/>
    </source>
</evidence>
<dbReference type="Proteomes" id="UP000050761">
    <property type="component" value="Unassembled WGS sequence"/>
</dbReference>
<dbReference type="EMBL" id="UZAH01034966">
    <property type="protein sequence ID" value="VDP38228.1"/>
    <property type="molecule type" value="Genomic_DNA"/>
</dbReference>
<dbReference type="AlphaFoldDB" id="A0A183GKX8"/>
<keyword evidence="3" id="KW-1185">Reference proteome</keyword>
<accession>A0A3P8DW22</accession>
<proteinExistence type="predicted"/>
<dbReference type="WBParaSite" id="HPBE_0002334801-mRNA-1">
    <property type="protein sequence ID" value="HPBE_0002334801-mRNA-1"/>
    <property type="gene ID" value="HPBE_0002334801"/>
</dbReference>
<accession>A0A183GKX8</accession>